<dbReference type="GeneID" id="111113677"/>
<dbReference type="SMART" id="SM00409">
    <property type="entry name" value="IG"/>
    <property type="match status" value="4"/>
</dbReference>
<keyword evidence="1" id="KW-0393">Immunoglobulin domain</keyword>
<keyword evidence="2" id="KW-0812">Transmembrane</keyword>
<dbReference type="Pfam" id="PF13927">
    <property type="entry name" value="Ig_3"/>
    <property type="match status" value="1"/>
</dbReference>
<feature type="domain" description="Ig-like" evidence="3">
    <location>
        <begin position="315"/>
        <end position="408"/>
    </location>
</feature>
<dbReference type="GO" id="GO:0007411">
    <property type="term" value="P:axon guidance"/>
    <property type="evidence" value="ECO:0007669"/>
    <property type="project" value="TreeGrafter"/>
</dbReference>
<dbReference type="Gene3D" id="2.60.40.10">
    <property type="entry name" value="Immunoglobulins"/>
    <property type="match status" value="4"/>
</dbReference>
<dbReference type="InterPro" id="IPR036179">
    <property type="entry name" value="Ig-like_dom_sf"/>
</dbReference>
<proteinExistence type="predicted"/>
<evidence type="ECO:0000259" key="3">
    <source>
        <dbReference type="PROSITE" id="PS50835"/>
    </source>
</evidence>
<dbReference type="Proteomes" id="UP000694844">
    <property type="component" value="Chromosome 1"/>
</dbReference>
<dbReference type="GO" id="GO:0030424">
    <property type="term" value="C:axon"/>
    <property type="evidence" value="ECO:0007669"/>
    <property type="project" value="TreeGrafter"/>
</dbReference>
<accession>A0A8B8BXU6</accession>
<evidence type="ECO:0000256" key="1">
    <source>
        <dbReference type="ARBA" id="ARBA00023319"/>
    </source>
</evidence>
<keyword evidence="4" id="KW-1185">Reference proteome</keyword>
<reference evidence="5" key="2">
    <citation type="submission" date="2025-08" db="UniProtKB">
        <authorList>
            <consortium name="RefSeq"/>
        </authorList>
    </citation>
    <scope>IDENTIFICATION</scope>
    <source>
        <tissue evidence="5">Whole sample</tissue>
    </source>
</reference>
<dbReference type="RefSeq" id="XP_022307679.1">
    <property type="nucleotide sequence ID" value="XM_022451971.1"/>
</dbReference>
<keyword evidence="2" id="KW-1133">Transmembrane helix</keyword>
<dbReference type="SMART" id="SM00408">
    <property type="entry name" value="IGc2"/>
    <property type="match status" value="3"/>
</dbReference>
<keyword evidence="2" id="KW-0472">Membrane</keyword>
<dbReference type="InterPro" id="IPR007110">
    <property type="entry name" value="Ig-like_dom"/>
</dbReference>
<sequence length="482" mass="53677">MELVKSMQFVFVANIFLGAHSLRLPPTISSVFLSEYFLDRSCTLSLRCQGLGDVMSYRWYQNGSEIKENAGIATNKTTGELHISISNTCSNQNLGIFYCTAENKYGSTVSKFVKISGPVLELFDMSQRSEVVICTENDHCQLKCTGKPICEPHAACDLAWYQGSGTQNIISSSESTAIDLEGNLHFLSVRKISGNKTYACGIWNEHINKLVKGNSMTLNIKDSTDAPLPRALYHSRSKAHLGKSAVLQCLFSGILVPEIKWEDPKGYIITTNDKYTIGPYGRQLHVMNITYDDEGHYSCHANNLTQTPFLNVTSPPIFPENNRSFLTKTLNISTKDVVDLKCDAVSSPMEAAPVVALWMKNGISIRSFQDFAIQMIDNNRVLRIYRAHFEKGGAFQCVTENSEGIAVANFLLEYENVQVRKSSYHNIYLYIFIIISFTAAGILIVVGIGGGKRFCSKIARSHYMSDMSPSTDSHRYDTPQSS</sequence>
<feature type="domain" description="Ig-like" evidence="3">
    <location>
        <begin position="26"/>
        <end position="110"/>
    </location>
</feature>
<evidence type="ECO:0000313" key="5">
    <source>
        <dbReference type="RefSeq" id="XP_022307679.1"/>
    </source>
</evidence>
<dbReference type="SUPFAM" id="SSF48726">
    <property type="entry name" value="Immunoglobulin"/>
    <property type="match status" value="3"/>
</dbReference>
<dbReference type="GO" id="GO:0007156">
    <property type="term" value="P:homophilic cell adhesion via plasma membrane adhesion molecules"/>
    <property type="evidence" value="ECO:0007669"/>
    <property type="project" value="TreeGrafter"/>
</dbReference>
<evidence type="ECO:0000313" key="4">
    <source>
        <dbReference type="Proteomes" id="UP000694844"/>
    </source>
</evidence>
<dbReference type="InterPro" id="IPR013783">
    <property type="entry name" value="Ig-like_fold"/>
</dbReference>
<reference evidence="4" key="1">
    <citation type="submission" date="2024-06" db="UniProtKB">
        <authorList>
            <consortium name="RefSeq"/>
        </authorList>
    </citation>
    <scope>NUCLEOTIDE SEQUENCE [LARGE SCALE GENOMIC DNA]</scope>
</reference>
<name>A0A8B8BXU6_CRAVI</name>
<dbReference type="InterPro" id="IPR013098">
    <property type="entry name" value="Ig_I-set"/>
</dbReference>
<dbReference type="InterPro" id="IPR003599">
    <property type="entry name" value="Ig_sub"/>
</dbReference>
<dbReference type="KEGG" id="cvn:111113677"/>
<protein>
    <submittedName>
        <fullName evidence="5">Contactin-1a-like</fullName>
    </submittedName>
</protein>
<dbReference type="OrthoDB" id="6084619at2759"/>
<dbReference type="Pfam" id="PF07679">
    <property type="entry name" value="I-set"/>
    <property type="match status" value="1"/>
</dbReference>
<feature type="transmembrane region" description="Helical" evidence="2">
    <location>
        <begin position="427"/>
        <end position="450"/>
    </location>
</feature>
<dbReference type="PANTHER" id="PTHR10075">
    <property type="entry name" value="BASIGIN RELATED"/>
    <property type="match status" value="1"/>
</dbReference>
<dbReference type="PANTHER" id="PTHR10075:SF100">
    <property type="entry name" value="FASCICLIN-2"/>
    <property type="match status" value="1"/>
</dbReference>
<dbReference type="InterPro" id="IPR003598">
    <property type="entry name" value="Ig_sub2"/>
</dbReference>
<evidence type="ECO:0000256" key="2">
    <source>
        <dbReference type="SAM" id="Phobius"/>
    </source>
</evidence>
<dbReference type="CDD" id="cd00096">
    <property type="entry name" value="Ig"/>
    <property type="match status" value="1"/>
</dbReference>
<dbReference type="Pfam" id="PF13895">
    <property type="entry name" value="Ig_2"/>
    <property type="match status" value="1"/>
</dbReference>
<dbReference type="GO" id="GO:0005886">
    <property type="term" value="C:plasma membrane"/>
    <property type="evidence" value="ECO:0007669"/>
    <property type="project" value="TreeGrafter"/>
</dbReference>
<dbReference type="AlphaFoldDB" id="A0A8B8BXU6"/>
<dbReference type="GO" id="GO:0098632">
    <property type="term" value="F:cell-cell adhesion mediator activity"/>
    <property type="evidence" value="ECO:0007669"/>
    <property type="project" value="TreeGrafter"/>
</dbReference>
<feature type="domain" description="Ig-like" evidence="3">
    <location>
        <begin position="229"/>
        <end position="311"/>
    </location>
</feature>
<dbReference type="PROSITE" id="PS50835">
    <property type="entry name" value="IG_LIKE"/>
    <property type="match status" value="3"/>
</dbReference>
<dbReference type="GO" id="GO:0070593">
    <property type="term" value="P:dendrite self-avoidance"/>
    <property type="evidence" value="ECO:0007669"/>
    <property type="project" value="TreeGrafter"/>
</dbReference>
<gene>
    <name evidence="5" type="primary">LOC111113677</name>
</gene>
<organism evidence="4 5">
    <name type="scientific">Crassostrea virginica</name>
    <name type="common">Eastern oyster</name>
    <dbReference type="NCBI Taxonomy" id="6565"/>
    <lineage>
        <taxon>Eukaryota</taxon>
        <taxon>Metazoa</taxon>
        <taxon>Spiralia</taxon>
        <taxon>Lophotrochozoa</taxon>
        <taxon>Mollusca</taxon>
        <taxon>Bivalvia</taxon>
        <taxon>Autobranchia</taxon>
        <taxon>Pteriomorphia</taxon>
        <taxon>Ostreida</taxon>
        <taxon>Ostreoidea</taxon>
        <taxon>Ostreidae</taxon>
        <taxon>Crassostrea</taxon>
    </lineage>
</organism>